<dbReference type="OMA" id="IMYFTGC"/>
<sequence>MEKAPQPTTGAQSQPQPQPAPPSNPPPAEATPNGAQPAPPAVMVVGVPPQQVPPPAWSTGLFECFDDPTTLIITFFAPCVTFGQVAEMVDQGRTSVGMFAALHFLIMYFTGCGCLLSAYFRIKMSHLYRLPDDPIINILVHLICEPCALCQEYRELQHRGFNMKLVIITFFAPCVTFGQIAEMVDRGRTSVGMYAGLYFLIMYFTGCGCLLSAYFRIKMSHIYRLPDDPLINILVHLICEPCALCQEYRELQHHGFNMQLGVGWHNQTLEVQQIGAPMEPPMPAMSSPNKNVYQTLLGSPPSSPDDQLEPNTTVLWSSGCLTCWCPCITFGRIAEGVDHGKTSCVASAGIHALLTYMTGFGWMYSYIYRSKMRKQYTGDKGDEQQKYGVEAVPVTPGGMIR</sequence>
<feature type="transmembrane region" description="Helical" evidence="2">
    <location>
        <begin position="161"/>
        <end position="181"/>
    </location>
</feature>
<keyword evidence="2" id="KW-1133">Transmembrane helix</keyword>
<organism evidence="3 4">
    <name type="scientific">Cynara cardunculus var. scolymus</name>
    <name type="common">Globe artichoke</name>
    <name type="synonym">Cynara scolymus</name>
    <dbReference type="NCBI Taxonomy" id="59895"/>
    <lineage>
        <taxon>Eukaryota</taxon>
        <taxon>Viridiplantae</taxon>
        <taxon>Streptophyta</taxon>
        <taxon>Embryophyta</taxon>
        <taxon>Tracheophyta</taxon>
        <taxon>Spermatophyta</taxon>
        <taxon>Magnoliopsida</taxon>
        <taxon>eudicotyledons</taxon>
        <taxon>Gunneridae</taxon>
        <taxon>Pentapetalae</taxon>
        <taxon>asterids</taxon>
        <taxon>campanulids</taxon>
        <taxon>Asterales</taxon>
        <taxon>Asteraceae</taxon>
        <taxon>Carduoideae</taxon>
        <taxon>Cardueae</taxon>
        <taxon>Carduinae</taxon>
        <taxon>Cynara</taxon>
    </lineage>
</organism>
<feature type="compositionally biased region" description="Pro residues" evidence="1">
    <location>
        <begin position="16"/>
        <end position="29"/>
    </location>
</feature>
<feature type="compositionally biased region" description="Low complexity" evidence="1">
    <location>
        <begin position="1"/>
        <end position="15"/>
    </location>
</feature>
<feature type="transmembrane region" description="Helical" evidence="2">
    <location>
        <begin position="193"/>
        <end position="215"/>
    </location>
</feature>
<dbReference type="InterPro" id="IPR006461">
    <property type="entry name" value="PLAC_motif_containing"/>
</dbReference>
<evidence type="ECO:0000313" key="4">
    <source>
        <dbReference type="Proteomes" id="UP000243975"/>
    </source>
</evidence>
<keyword evidence="2" id="KW-0812">Transmembrane</keyword>
<keyword evidence="2" id="KW-0472">Membrane</keyword>
<dbReference type="NCBIfam" id="TIGR01571">
    <property type="entry name" value="A_thal_Cys_rich"/>
    <property type="match status" value="3"/>
</dbReference>
<dbReference type="Proteomes" id="UP000243975">
    <property type="component" value="Unassembled WGS sequence"/>
</dbReference>
<dbReference type="PANTHER" id="PTHR15907">
    <property type="entry name" value="DUF614 FAMILY PROTEIN-RELATED"/>
    <property type="match status" value="1"/>
</dbReference>
<dbReference type="EMBL" id="LEKV01001871">
    <property type="protein sequence ID" value="KVI05421.1"/>
    <property type="molecule type" value="Genomic_DNA"/>
</dbReference>
<proteinExistence type="predicted"/>
<accession>A0A103YAA8</accession>
<protein>
    <submittedName>
        <fullName evidence="3">Uncharacterized protein family Cys-rich</fullName>
    </submittedName>
</protein>
<dbReference type="AlphaFoldDB" id="A0A103YAA8"/>
<name>A0A103YAA8_CYNCS</name>
<gene>
    <name evidence="3" type="ORF">Ccrd_016219</name>
</gene>
<feature type="transmembrane region" description="Helical" evidence="2">
    <location>
        <begin position="98"/>
        <end position="120"/>
    </location>
</feature>
<feature type="compositionally biased region" description="Low complexity" evidence="1">
    <location>
        <begin position="30"/>
        <end position="43"/>
    </location>
</feature>
<evidence type="ECO:0000256" key="2">
    <source>
        <dbReference type="SAM" id="Phobius"/>
    </source>
</evidence>
<feature type="region of interest" description="Disordered" evidence="1">
    <location>
        <begin position="1"/>
        <end position="43"/>
    </location>
</feature>
<keyword evidence="4" id="KW-1185">Reference proteome</keyword>
<evidence type="ECO:0000256" key="1">
    <source>
        <dbReference type="SAM" id="MobiDB-lite"/>
    </source>
</evidence>
<reference evidence="3 4" key="1">
    <citation type="journal article" date="2016" name="Sci. Rep.">
        <title>The genome sequence of the outbreeding globe artichoke constructed de novo incorporating a phase-aware low-pass sequencing strategy of F1 progeny.</title>
        <authorList>
            <person name="Scaglione D."/>
            <person name="Reyes-Chin-Wo S."/>
            <person name="Acquadro A."/>
            <person name="Froenicke L."/>
            <person name="Portis E."/>
            <person name="Beitel C."/>
            <person name="Tirone M."/>
            <person name="Mauro R."/>
            <person name="Lo Monaco A."/>
            <person name="Mauromicale G."/>
            <person name="Faccioli P."/>
            <person name="Cattivelli L."/>
            <person name="Rieseberg L."/>
            <person name="Michelmore R."/>
            <person name="Lanteri S."/>
        </authorList>
    </citation>
    <scope>NUCLEOTIDE SEQUENCE [LARGE SCALE GENOMIC DNA]</scope>
    <source>
        <strain evidence="3">2C</strain>
    </source>
</reference>
<dbReference type="Gramene" id="KVI05421">
    <property type="protein sequence ID" value="KVI05421"/>
    <property type="gene ID" value="Ccrd_016219"/>
</dbReference>
<dbReference type="Pfam" id="PF04749">
    <property type="entry name" value="PLAC8"/>
    <property type="match status" value="3"/>
</dbReference>
<comment type="caution">
    <text evidence="3">The sequence shown here is derived from an EMBL/GenBank/DDBJ whole genome shotgun (WGS) entry which is preliminary data.</text>
</comment>
<evidence type="ECO:0000313" key="3">
    <source>
        <dbReference type="EMBL" id="KVI05421.1"/>
    </source>
</evidence>